<dbReference type="EMBL" id="JADQDK010000001">
    <property type="protein sequence ID" value="MBW0138438.1"/>
    <property type="molecule type" value="Genomic_DNA"/>
</dbReference>
<protein>
    <submittedName>
        <fullName evidence="2">Replication-relaxation family protein</fullName>
    </submittedName>
</protein>
<keyword evidence="3" id="KW-1185">Reference proteome</keyword>
<feature type="region of interest" description="Disordered" evidence="1">
    <location>
        <begin position="302"/>
        <end position="370"/>
    </location>
</feature>
<evidence type="ECO:0000256" key="1">
    <source>
        <dbReference type="SAM" id="MobiDB-lite"/>
    </source>
</evidence>
<gene>
    <name evidence="2" type="ORF">I4I81_29855</name>
</gene>
<accession>A0ABS6V1P9</accession>
<dbReference type="RefSeq" id="WP_218616485.1">
    <property type="nucleotide sequence ID" value="NZ_JADQDK010000001.1"/>
</dbReference>
<dbReference type="Proteomes" id="UP000694287">
    <property type="component" value="Unassembled WGS sequence"/>
</dbReference>
<proteinExistence type="predicted"/>
<reference evidence="2 3" key="1">
    <citation type="submission" date="2020-11" db="EMBL/GenBank/DDBJ databases">
        <title>Pseudonocardia abyssalis sp. nov. and Pseudonocardia oceani sp. nov., description and phylogenomic analysis of two novel actinomycetes isolated from the deep Southern Ocean.</title>
        <authorList>
            <person name="Parra J."/>
        </authorList>
    </citation>
    <scope>NUCLEOTIDE SEQUENCE [LARGE SCALE GENOMIC DNA]</scope>
    <source>
        <strain evidence="2 3">KRD-168</strain>
    </source>
</reference>
<dbReference type="InterPro" id="IPR025855">
    <property type="entry name" value="Replic_Relax"/>
</dbReference>
<feature type="compositionally biased region" description="Pro residues" evidence="1">
    <location>
        <begin position="350"/>
        <end position="361"/>
    </location>
</feature>
<organism evidence="2 3">
    <name type="scientific">Pseudonocardia abyssalis</name>
    <dbReference type="NCBI Taxonomy" id="2792008"/>
    <lineage>
        <taxon>Bacteria</taxon>
        <taxon>Bacillati</taxon>
        <taxon>Actinomycetota</taxon>
        <taxon>Actinomycetes</taxon>
        <taxon>Pseudonocardiales</taxon>
        <taxon>Pseudonocardiaceae</taxon>
        <taxon>Pseudonocardia</taxon>
    </lineage>
</organism>
<evidence type="ECO:0000313" key="3">
    <source>
        <dbReference type="Proteomes" id="UP000694287"/>
    </source>
</evidence>
<dbReference type="Pfam" id="PF13814">
    <property type="entry name" value="Replic_Relax"/>
    <property type="match status" value="1"/>
</dbReference>
<evidence type="ECO:0000313" key="2">
    <source>
        <dbReference type="EMBL" id="MBW0138438.1"/>
    </source>
</evidence>
<feature type="region of interest" description="Disordered" evidence="1">
    <location>
        <begin position="9"/>
        <end position="29"/>
    </location>
</feature>
<comment type="caution">
    <text evidence="2">The sequence shown here is derived from an EMBL/GenBank/DDBJ whole genome shotgun (WGS) entry which is preliminary data.</text>
</comment>
<name>A0ABS6V1P9_9PSEU</name>
<sequence>MITNPIQQRTLRGVLPSHPTARPGGRVRDSAEHQAALAWRLTPRDHWIVAMLAEHRVLTATQITGMAFPSFRAGRQRLRELHQWSVVDRFQPFATVGSAPMHYVLAPAGAAVLAATHGLEPRELGYRHDRTLAIAHSLQLAHTIGVAEWFASLVSAARHSTGTAPTALETWWSETRCTRLFGDLVRPDGYGRWTTSGRRIEFFLEFDLGTEALSRVAAKLAGYAALAAATGITTPLLVWLPTPRREAGARTALHRAWRHLDRPTAVPVATAAAGLLDPHAPNPSPADPVWLPLHATGTGRDGARLPLHRLPDAWPHLDGPHPNGPDPLDAAPVQAGPTGMTDSGTGPHRLPAPFPMPPAPSPRGTTTPAP</sequence>